<dbReference type="Proteomes" id="UP000010310">
    <property type="component" value="Unassembled WGS sequence"/>
</dbReference>
<organism evidence="2 3">
    <name type="scientific">SAR86 cluster bacterium SAR86E</name>
    <dbReference type="NCBI Taxonomy" id="1208365"/>
    <lineage>
        <taxon>Bacteria</taxon>
        <taxon>Pseudomonadati</taxon>
        <taxon>Pseudomonadota</taxon>
        <taxon>Gammaproteobacteria</taxon>
        <taxon>SAR86 cluster</taxon>
    </lineage>
</organism>
<dbReference type="STRING" id="1208365.B273_1131"/>
<keyword evidence="3" id="KW-1185">Reference proteome</keyword>
<protein>
    <submittedName>
        <fullName evidence="2">Uncharacterized protein</fullName>
    </submittedName>
</protein>
<evidence type="ECO:0000313" key="3">
    <source>
        <dbReference type="Proteomes" id="UP000010310"/>
    </source>
</evidence>
<gene>
    <name evidence="2" type="ORF">B273_1131</name>
</gene>
<dbReference type="EMBL" id="AMWX01000006">
    <property type="protein sequence ID" value="EKO36581.1"/>
    <property type="molecule type" value="Genomic_DNA"/>
</dbReference>
<dbReference type="AlphaFoldDB" id="K6GHT6"/>
<keyword evidence="1" id="KW-0732">Signal</keyword>
<evidence type="ECO:0000256" key="1">
    <source>
        <dbReference type="SAM" id="SignalP"/>
    </source>
</evidence>
<evidence type="ECO:0000313" key="2">
    <source>
        <dbReference type="EMBL" id="EKO36581.1"/>
    </source>
</evidence>
<name>K6GHT6_9GAMM</name>
<proteinExistence type="predicted"/>
<accession>K6GHT6</accession>
<comment type="caution">
    <text evidence="2">The sequence shown here is derived from an EMBL/GenBank/DDBJ whole genome shotgun (WGS) entry which is preliminary data.</text>
</comment>
<feature type="signal peptide" evidence="1">
    <location>
        <begin position="1"/>
        <end position="27"/>
    </location>
</feature>
<feature type="chain" id="PRO_5003891329" evidence="1">
    <location>
        <begin position="28"/>
        <end position="94"/>
    </location>
</feature>
<reference evidence="2 3" key="1">
    <citation type="submission" date="2012-09" db="EMBL/GenBank/DDBJ databases">
        <authorList>
            <person name="Dupont C.L."/>
            <person name="Rusch D.B."/>
            <person name="Lombardo M.-J."/>
            <person name="Novotny M."/>
            <person name="Yee-Greenbaum J."/>
            <person name="Laskin R."/>
        </authorList>
    </citation>
    <scope>NUCLEOTIDE SEQUENCE [LARGE SCALE GENOMIC DNA]</scope>
    <source>
        <strain evidence="2">SAR86E</strain>
    </source>
</reference>
<sequence length="94" mass="10484">MKFGLKSKTISFIGLFFLASISLHSFAHIDEAPLTEGPQLECLTCHYEASADVEVFVFIPNEIFPQLADQKSPQDFSLQVNKPFNSQAPPKINI</sequence>